<sequence length="2003" mass="225521">MKDWREMLLHLFFLCILSTHNGVSGAISSREVSLTDLRSKLDDMLINALKAHTYVPNSGIGNREELRLNDVARDVDTFGDFPSVRRWYSLSTLDTVYLIGLTEDPGLVAITLNQNKTIKNDNSQVVTLKMIFFTALSYRVSNAAIFQWWNSTSREMETICVTAIDSPEKDLKWYRFMDGKLVEFWSWTIHKAVNNLQVFTDERYVKLVLVNEAPSNTIAMYDIKLGLKPDFSLSQIIHFESAVESVAISLVGESIFMSVPQFGIDVISVFKLDTPTMLHSQFHLHENLTCKGVRDVTAFNTGYQSYLAVVGDVTMIYQFKFNGEIVKDLKLNLGKVAKWAPIKLATYRDDILLMARNSEDSDIYFLGWRGSDKGFTKLIGSDSFCSESQTKGAWQEMCSISKLGWAGATSFLLGGVDTAAAFFLIPNIEGGSSLFRLTTSFNPVKSPIIWELEILKKRKDFIQDLLDEQKDKISNIELKLMNTLRANTTNFVTGSWEINRISTPCLERGANFSVRNDVIDPNNNSKNSETSSFEKLKQIVDYYKKASEFVLDDELIKDAILKSGKVKNRVNAQSNTIIESANIDNSLNGISITDLFNGTYRLDSPRKVKGVKSVKNLRADSLYTSKISNRSFDDFIFSGEVVEIDKGIAFSNDVNVDDVFLPENGKVNGIDLSKDLFKLSDRNKGPLYFEDLQTEVFFDKSSSDKSNGHNQKEDSKPDGRMWENVISGRNLTVNKLNGRSWSEVVASAIWKNRNQTITGPITVNGRITARGSLLVEKDETSVKNAKLSDGKEKDALNKSEDYNHQDSIEGGSTVFEGDITKKPNKSTRCINRKKLLMQKLKTAKYMKGNLNLRGNLFIDGMLRTAKKNSQAWSDQVKSIILTSDPKPVINKSKHFHQLTVKGNLNAKKSINGFDLNSFMTKDGEQEISGSKTFKEHVVFENINLNGTWDGINITDLYENSIRLSSNQSLPGLHLIVEAGPSQKDDALSRITTSSLTVTSENRKPRMEVSPRSDIDESENSIPGFDVEKISFKEIEMMGSLFVEKRVAGYNFNDFLTKRVSLRENDNMITGNYSFKRIDADHLAGNTINGQRISKLKKGSVDGKTSTEKGSKDVLHIRELHVFGNIKTRNGVSGFNISKLSETAFFLNDINCVFNGTLQFEEEVTFEGLQVEGLVSGNNFTEFLHDAVRSNENNTQITSKKVFEKGLNIEGDLNLTLWNGVKVEDVLTRSSNQILKNKLITKNIKFSDKTNPRYFQVDGLLNGINFSELKENWKYSDDGVSQWHGNLSFGNDVTIDNFTIEGFILGTNFTKFVENVYIKNKNLNSSPSVILENDVSVLGDIFITGSYNDMNVEEFSKNVVFTTEMSEVKGNVSFTGKLIVSKDLRVFKSLDPVTLYGCDVEEWKNNAIYINKFRKNDLPIPGKLRFNKVTVSGNLNTDLIDDVDLNKAIFLNKHQTIHEPLKFSKVVVTKNVEVGRLVNGIHLQEEYEKTLLVNGDQVVSSGCNFLGEIEVLNNLETRSSVNGKLLHNAATLDGNHTIFDNLTFKCIVAKNEIDTNDTTISGINIENWNRRAFLKDTDQSVLGEWKVGGNVTFEKPLKGSGILNGINVNQVSNELNIWRKDQDSLHSEISSNFTNECSHIAEIVNKSRQQVYKLQHFETLQKISLDNSISSVHYFETRTGSFFVVSFSSSCRIFVYKWIRLTGRFKKSYEQLFKGPVDEWNTLKMGGKTFLVAQTVKDRPESNVTCSSNGIASLWEFDDLFGQLHFARELKDYGEILGTDEKSGYLYTFKDDMVSKWAFETMHSPPKLLETMKEEDIGFSRAVGSFTFEVNILSKLVRTDRMRSNIQFWDEPALQREFALHPQALFLAVSTSDSPEIGISDFVSIYRQNGSLFEKVPALRPFALTWIQFSQHTLLAFMDGNSTLQIYGLQQDGGGGFVRLLSTYLPSRDLQAMLLPLDNRTNKLPALLTYTENEINLISGNLAGSVYEGILPDCRADEGPTTLL</sequence>
<feature type="compositionally biased region" description="Basic and acidic residues" evidence="4">
    <location>
        <begin position="1000"/>
        <end position="1014"/>
    </location>
</feature>
<feature type="region of interest" description="Disordered" evidence="4">
    <location>
        <begin position="700"/>
        <end position="721"/>
    </location>
</feature>
<organism evidence="6 7">
    <name type="scientific">Laodelphax striatellus</name>
    <name type="common">Small brown planthopper</name>
    <name type="synonym">Delphax striatella</name>
    <dbReference type="NCBI Taxonomy" id="195883"/>
    <lineage>
        <taxon>Eukaryota</taxon>
        <taxon>Metazoa</taxon>
        <taxon>Ecdysozoa</taxon>
        <taxon>Arthropoda</taxon>
        <taxon>Hexapoda</taxon>
        <taxon>Insecta</taxon>
        <taxon>Pterygota</taxon>
        <taxon>Neoptera</taxon>
        <taxon>Paraneoptera</taxon>
        <taxon>Hemiptera</taxon>
        <taxon>Auchenorrhyncha</taxon>
        <taxon>Fulgoroidea</taxon>
        <taxon>Delphacidae</taxon>
        <taxon>Criomorphinae</taxon>
        <taxon>Laodelphax</taxon>
    </lineage>
</organism>
<reference evidence="6 7" key="1">
    <citation type="journal article" date="2017" name="Gigascience">
        <title>Genome sequence of the small brown planthopper, Laodelphax striatellus.</title>
        <authorList>
            <person name="Zhu J."/>
            <person name="Jiang F."/>
            <person name="Wang X."/>
            <person name="Yang P."/>
            <person name="Bao Y."/>
            <person name="Zhao W."/>
            <person name="Wang W."/>
            <person name="Lu H."/>
            <person name="Wang Q."/>
            <person name="Cui N."/>
            <person name="Li J."/>
            <person name="Chen X."/>
            <person name="Luo L."/>
            <person name="Yu J."/>
            <person name="Kang L."/>
            <person name="Cui F."/>
        </authorList>
    </citation>
    <scope>NUCLEOTIDE SEQUENCE [LARGE SCALE GENOMIC DNA]</scope>
    <source>
        <strain evidence="6">Lst14</strain>
    </source>
</reference>
<keyword evidence="2" id="KW-0964">Secreted</keyword>
<feature type="region of interest" description="Disordered" evidence="4">
    <location>
        <begin position="995"/>
        <end position="1019"/>
    </location>
</feature>
<feature type="coiled-coil region" evidence="3">
    <location>
        <begin position="452"/>
        <end position="486"/>
    </location>
</feature>
<evidence type="ECO:0000313" key="7">
    <source>
        <dbReference type="Proteomes" id="UP000291343"/>
    </source>
</evidence>
<dbReference type="FunCoup" id="A0A482WUY3">
    <property type="interactions" value="64"/>
</dbReference>
<feature type="chain" id="PRO_5019747064" evidence="5">
    <location>
        <begin position="26"/>
        <end position="2003"/>
    </location>
</feature>
<evidence type="ECO:0000256" key="4">
    <source>
        <dbReference type="SAM" id="MobiDB-lite"/>
    </source>
</evidence>
<dbReference type="InterPro" id="IPR006626">
    <property type="entry name" value="PbH1"/>
</dbReference>
<dbReference type="OrthoDB" id="6022258at2759"/>
<dbReference type="InterPro" id="IPR051666">
    <property type="entry name" value="SP_Capacitation_Regulator"/>
</dbReference>
<keyword evidence="7" id="KW-1185">Reference proteome</keyword>
<protein>
    <submittedName>
        <fullName evidence="6">Uncharacterized protein</fullName>
    </submittedName>
</protein>
<evidence type="ECO:0000256" key="2">
    <source>
        <dbReference type="ARBA" id="ARBA00022525"/>
    </source>
</evidence>
<name>A0A482WUY3_LAOST</name>
<gene>
    <name evidence="6" type="ORF">LSTR_LSTR011692</name>
</gene>
<dbReference type="PANTHER" id="PTHR22918">
    <property type="entry name" value="SEMINAL PLASMA PROTEIN"/>
    <property type="match status" value="1"/>
</dbReference>
<keyword evidence="3" id="KW-0175">Coiled coil</keyword>
<dbReference type="STRING" id="195883.A0A482WUY3"/>
<dbReference type="GO" id="GO:0008201">
    <property type="term" value="F:heparin binding"/>
    <property type="evidence" value="ECO:0007669"/>
    <property type="project" value="TreeGrafter"/>
</dbReference>
<comment type="caution">
    <text evidence="6">The sequence shown here is derived from an EMBL/GenBank/DDBJ whole genome shotgun (WGS) entry which is preliminary data.</text>
</comment>
<evidence type="ECO:0000256" key="3">
    <source>
        <dbReference type="SAM" id="Coils"/>
    </source>
</evidence>
<dbReference type="SMART" id="SM00710">
    <property type="entry name" value="PbH1"/>
    <property type="match status" value="5"/>
</dbReference>
<keyword evidence="5" id="KW-0732">Signal</keyword>
<dbReference type="Proteomes" id="UP000291343">
    <property type="component" value="Unassembled WGS sequence"/>
</dbReference>
<evidence type="ECO:0000256" key="5">
    <source>
        <dbReference type="SAM" id="SignalP"/>
    </source>
</evidence>
<evidence type="ECO:0000256" key="1">
    <source>
        <dbReference type="ARBA" id="ARBA00004613"/>
    </source>
</evidence>
<dbReference type="GO" id="GO:0005576">
    <property type="term" value="C:extracellular region"/>
    <property type="evidence" value="ECO:0007669"/>
    <property type="project" value="UniProtKB-SubCell"/>
</dbReference>
<dbReference type="GO" id="GO:0009986">
    <property type="term" value="C:cell surface"/>
    <property type="evidence" value="ECO:0007669"/>
    <property type="project" value="TreeGrafter"/>
</dbReference>
<proteinExistence type="predicted"/>
<comment type="subcellular location">
    <subcellularLocation>
        <location evidence="1">Secreted</location>
    </subcellularLocation>
</comment>
<evidence type="ECO:0000313" key="6">
    <source>
        <dbReference type="EMBL" id="RZF37415.1"/>
    </source>
</evidence>
<dbReference type="EMBL" id="QKKF02024553">
    <property type="protein sequence ID" value="RZF37415.1"/>
    <property type="molecule type" value="Genomic_DNA"/>
</dbReference>
<accession>A0A482WUY3</accession>
<dbReference type="InParanoid" id="A0A482WUY3"/>
<dbReference type="PANTHER" id="PTHR22918:SF6">
    <property type="entry name" value="EG:8D8.1 PROTEIN-RELATED"/>
    <property type="match status" value="1"/>
</dbReference>
<feature type="signal peptide" evidence="5">
    <location>
        <begin position="1"/>
        <end position="25"/>
    </location>
</feature>